<reference evidence="1 2" key="1">
    <citation type="submission" date="2024-03" db="EMBL/GenBank/DDBJ databases">
        <authorList>
            <person name="Gkanogiannis A."/>
            <person name="Becerra Lopez-Lavalle L."/>
        </authorList>
    </citation>
    <scope>NUCLEOTIDE SEQUENCE [LARGE SCALE GENOMIC DNA]</scope>
</reference>
<feature type="non-terminal residue" evidence="1">
    <location>
        <position position="1"/>
    </location>
</feature>
<dbReference type="Proteomes" id="UP001642487">
    <property type="component" value="Chromosome 9"/>
</dbReference>
<dbReference type="EMBL" id="OZ021743">
    <property type="protein sequence ID" value="CAK9329349.1"/>
    <property type="molecule type" value="Genomic_DNA"/>
</dbReference>
<accession>A0ABP0ZA28</accession>
<evidence type="ECO:0000313" key="2">
    <source>
        <dbReference type="Proteomes" id="UP001642487"/>
    </source>
</evidence>
<gene>
    <name evidence="1" type="ORF">CITCOLO1_LOCUS21795</name>
</gene>
<proteinExistence type="predicted"/>
<evidence type="ECO:0000313" key="1">
    <source>
        <dbReference type="EMBL" id="CAK9329349.1"/>
    </source>
</evidence>
<sequence length="90" mass="9868">INLCPVVAPNVRGICSSPFRITLDTLHQISSLHYTLSLKLLLEQLPSKFEYGVQWLSQTSRSVRASRAGGQQGVRAWLLCAYGSTGNHIG</sequence>
<keyword evidence="2" id="KW-1185">Reference proteome</keyword>
<protein>
    <submittedName>
        <fullName evidence="1">Uncharacterized protein</fullName>
    </submittedName>
</protein>
<name>A0ABP0ZA28_9ROSI</name>
<organism evidence="1 2">
    <name type="scientific">Citrullus colocynthis</name>
    <name type="common">colocynth</name>
    <dbReference type="NCBI Taxonomy" id="252529"/>
    <lineage>
        <taxon>Eukaryota</taxon>
        <taxon>Viridiplantae</taxon>
        <taxon>Streptophyta</taxon>
        <taxon>Embryophyta</taxon>
        <taxon>Tracheophyta</taxon>
        <taxon>Spermatophyta</taxon>
        <taxon>Magnoliopsida</taxon>
        <taxon>eudicotyledons</taxon>
        <taxon>Gunneridae</taxon>
        <taxon>Pentapetalae</taxon>
        <taxon>rosids</taxon>
        <taxon>fabids</taxon>
        <taxon>Cucurbitales</taxon>
        <taxon>Cucurbitaceae</taxon>
        <taxon>Benincaseae</taxon>
        <taxon>Citrullus</taxon>
    </lineage>
</organism>